<evidence type="ECO:0000313" key="1">
    <source>
        <dbReference type="EMBL" id="MBM0650000.1"/>
    </source>
</evidence>
<sequence>MKNSLEKLKLLGRMPNEDLDNDSQDVLDLSNKYRELLMEIEEPISIETGYALLSLLPSKRFYGLEFDFLSKIETIELNNEEQMKSYENLINSCPNEEIRDNLIVGYENWKEDC</sequence>
<accession>A0ABS1YVF4</accession>
<reference evidence="1 2" key="1">
    <citation type="submission" date="2021-01" db="EMBL/GenBank/DDBJ databases">
        <title>Evidence that Capnocytophaga endodontalis is a later homotypic synonym for Capnocytophaga genospecies AHN8471, and request for opinion on proposed recognition of strain AHN8471 as type strain of the species.</title>
        <authorList>
            <person name="Nicholson A.C."/>
            <person name="Hopper C.L."/>
            <person name="Gulvik C.A."/>
            <person name="Mcquiston J.R."/>
            <person name="Lau E.F."/>
        </authorList>
    </citation>
    <scope>NUCLEOTIDE SEQUENCE [LARGE SCALE GENOMIC DNA]</scope>
    <source>
        <strain evidence="1 2">AHN9576</strain>
    </source>
</reference>
<evidence type="ECO:0000313" key="2">
    <source>
        <dbReference type="Proteomes" id="UP000603506"/>
    </source>
</evidence>
<keyword evidence="2" id="KW-1185">Reference proteome</keyword>
<comment type="caution">
    <text evidence="1">The sequence shown here is derived from an EMBL/GenBank/DDBJ whole genome shotgun (WGS) entry which is preliminary data.</text>
</comment>
<protein>
    <submittedName>
        <fullName evidence="1">Uncharacterized protein</fullName>
    </submittedName>
</protein>
<gene>
    <name evidence="1" type="ORF">JNB19_04380</name>
</gene>
<dbReference type="RefSeq" id="WP_203092876.1">
    <property type="nucleotide sequence ID" value="NZ_JAESPH010000002.1"/>
</dbReference>
<dbReference type="EMBL" id="JAEUAH010000004">
    <property type="protein sequence ID" value="MBM0650000.1"/>
    <property type="molecule type" value="Genomic_DNA"/>
</dbReference>
<organism evidence="1 2">
    <name type="scientific">Capnocytophaga genosp. AHN8471</name>
    <dbReference type="NCBI Taxonomy" id="327574"/>
    <lineage>
        <taxon>Bacteria</taxon>
        <taxon>Pseudomonadati</taxon>
        <taxon>Bacteroidota</taxon>
        <taxon>Flavobacteriia</taxon>
        <taxon>Flavobacteriales</taxon>
        <taxon>Flavobacteriaceae</taxon>
        <taxon>Capnocytophaga</taxon>
    </lineage>
</organism>
<name>A0ABS1YVF4_9FLAO</name>
<dbReference type="Proteomes" id="UP000603506">
    <property type="component" value="Unassembled WGS sequence"/>
</dbReference>
<proteinExistence type="predicted"/>